<protein>
    <submittedName>
        <fullName evidence="1">(raccoon dog) hypothetical protein</fullName>
    </submittedName>
</protein>
<dbReference type="Proteomes" id="UP000645828">
    <property type="component" value="Unassembled WGS sequence"/>
</dbReference>
<organism evidence="1 2">
    <name type="scientific">Nyctereutes procyonoides</name>
    <name type="common">Raccoon dog</name>
    <name type="synonym">Canis procyonoides</name>
    <dbReference type="NCBI Taxonomy" id="34880"/>
    <lineage>
        <taxon>Eukaryota</taxon>
        <taxon>Metazoa</taxon>
        <taxon>Chordata</taxon>
        <taxon>Craniata</taxon>
        <taxon>Vertebrata</taxon>
        <taxon>Euteleostomi</taxon>
        <taxon>Mammalia</taxon>
        <taxon>Eutheria</taxon>
        <taxon>Laurasiatheria</taxon>
        <taxon>Carnivora</taxon>
        <taxon>Caniformia</taxon>
        <taxon>Canidae</taxon>
        <taxon>Nyctereutes</taxon>
    </lineage>
</organism>
<name>A0A811ZPC1_NYCPR</name>
<evidence type="ECO:0000313" key="2">
    <source>
        <dbReference type="Proteomes" id="UP000645828"/>
    </source>
</evidence>
<accession>A0A811ZPC1</accession>
<dbReference type="EMBL" id="CAJHUB010000771">
    <property type="protein sequence ID" value="CAD7690466.1"/>
    <property type="molecule type" value="Genomic_DNA"/>
</dbReference>
<gene>
    <name evidence="1" type="ORF">NYPRO_LOCUS23260</name>
</gene>
<reference evidence="1" key="1">
    <citation type="submission" date="2020-12" db="EMBL/GenBank/DDBJ databases">
        <authorList>
            <consortium name="Molecular Ecology Group"/>
        </authorList>
    </citation>
    <scope>NUCLEOTIDE SEQUENCE</scope>
    <source>
        <strain evidence="1">TBG_1078</strain>
    </source>
</reference>
<comment type="caution">
    <text evidence="1">The sequence shown here is derived from an EMBL/GenBank/DDBJ whole genome shotgun (WGS) entry which is preliminary data.</text>
</comment>
<dbReference type="AlphaFoldDB" id="A0A811ZPC1"/>
<keyword evidence="2" id="KW-1185">Reference proteome</keyword>
<proteinExistence type="predicted"/>
<sequence>MGLWLAYQCPDNTRVPCTGSVMGLGDVISQQLAEKWGLRGHQTVGGWCRVLDRLITGTTKEGCFLPPVGALNGLSAQDNQAKLWLAVVQCVAVIWNSCLSWKARQL</sequence>
<evidence type="ECO:0000313" key="1">
    <source>
        <dbReference type="EMBL" id="CAD7690466.1"/>
    </source>
</evidence>